<sequence length="170" mass="17916">MGNLAIGLIETQGLAAVIAAADAAVKGADVVVVGCEPIHHGMVTLTVAGEAAAVAEAVESAVRAASAIGRVLRFSVLPGPWEEVVEMVTGSLLRARFPEGPEIVENRCDEVVGSAEPDGGDPWSGYTVVELRRLVRALKASGLSGREISKANRRTLVEILRRHGEEREEE</sequence>
<gene>
    <name evidence="1" type="ORF">FAVT5_2840</name>
</gene>
<evidence type="ECO:0000313" key="1">
    <source>
        <dbReference type="EMBL" id="CAB3394355.1"/>
    </source>
</evidence>
<reference evidence="1" key="1">
    <citation type="submission" date="2020-04" db="EMBL/GenBank/DDBJ databases">
        <authorList>
            <person name="Hogendoorn C."/>
        </authorList>
    </citation>
    <scope>NUCLEOTIDE SEQUENCE</scope>
    <source>
        <strain evidence="1">FAVT5</strain>
    </source>
</reference>
<organism evidence="1 2">
    <name type="scientific">Kyrpidia spormannii</name>
    <dbReference type="NCBI Taxonomy" id="2055160"/>
    <lineage>
        <taxon>Bacteria</taxon>
        <taxon>Bacillati</taxon>
        <taxon>Bacillota</taxon>
        <taxon>Bacilli</taxon>
        <taxon>Bacillales</taxon>
        <taxon>Alicyclobacillaceae</taxon>
        <taxon>Kyrpidia</taxon>
    </lineage>
</organism>
<keyword evidence="2" id="KW-1185">Reference proteome</keyword>
<dbReference type="EMBL" id="LR792684">
    <property type="protein sequence ID" value="CAB3394355.1"/>
    <property type="molecule type" value="Genomic_DNA"/>
</dbReference>
<protein>
    <submittedName>
        <fullName evidence="1">Uncharacterized protein</fullName>
    </submittedName>
</protein>
<dbReference type="Proteomes" id="UP000501793">
    <property type="component" value="Chromosome"/>
</dbReference>
<accession>A0ACA8ZBK3</accession>
<proteinExistence type="predicted"/>
<name>A0ACA8ZBK3_9BACL</name>
<evidence type="ECO:0000313" key="2">
    <source>
        <dbReference type="Proteomes" id="UP000501793"/>
    </source>
</evidence>